<dbReference type="PROSITE" id="PS51722">
    <property type="entry name" value="G_TR_2"/>
    <property type="match status" value="1"/>
</dbReference>
<feature type="domain" description="Tr-type G" evidence="13">
    <location>
        <begin position="540"/>
        <end position="707"/>
    </location>
</feature>
<sequence length="1039" mass="109637">MSSNTVAQFATELKMPANVLLEQLRSAGVDLNSVDDAVTDSDKAKLLDSLRRAHGATEGKKITLTRRQTSEIRQADATGRSRTIQVEVRKKRVFVKRDPSEIAQEQAAAQQVEAESSVSALAPAAPAPKPASTQESNETVAASAVQAAEPAVAAPAAEPTVSAEDQASKTAAPVVEPTPAPAADDTQVEAPAAKPAAETPDVVADSGAERVSEPEAAPRVEPQPATPVAQAEPEPQPEPAPVPAEQPAAPTAPAAGQAAPEREAPSAPPEPVVQAEIDTVAKSPAESSKPTPPASSSKSNAAPPRLTRAERRAPPPLAQTAGDNASREDARRAAEAEAAALREMLNRPRKVLRAPEPEAAAPLSGTLHKPSGKTAAGAKKDAKPGAGAGSKKTIKTAEVSSSWNDDASRKKPADTKSAAPSRDGWRAGGKGGKGGKGGRNQQNDQRRQEPVQQEFIAREVHVPETISVADLAHKMSVKAAEVIKQLMKLGQMVTINQVLDQETAMIVVEELGHVAIAAKLDDPEAFLDETPGAAEAEALPRAPVVTVMGHVDHGKTSLLDYIRRAKVASGEAGGITQHIGAYHVQTDRGMVTFLDTPGHEAFTAMRARGAKATDIVILVVAADDGVMPQTREAIHHAKAAGVPLVVAVNKIDKPEANPERVKQELVAEEVVPEEYGGDVPFVPVSAKTGAGIDDLLENVLLQAEILELTAPVEAPAKGLVIEARLDKGRGPVATILVQSGTLKRGDVVLAGASFGRVRAMLDENGKQIQEAGPSIPVEIQGLTDVPAAGDELMALADERKAREIALFRQGKFRDVKLARQQAAKLESMFDNLGEGTQTLALIVKTDVQGSQEALVSSLTKLSTDEVRVQVVHAAVGGISESDINLAIASNAVVIGFNVRAEQSAKKLAENNGIDLRYYNIIYDAVDDVKAAMSGMLAPEKKEEIIGLVEIREVYSISRIGNIAGCMVLDGVVRRDSQVRLLRNNVVHWTGQLDSLRRFKDDVKEVKSGFDCGLTLRGTNDIQVGDQLEVFEIKEIARTL</sequence>
<keyword evidence="7 9" id="KW-0648">Protein biosynthesis</keyword>
<dbReference type="PANTHER" id="PTHR43381">
    <property type="entry name" value="TRANSLATION INITIATION FACTOR IF-2-RELATED"/>
    <property type="match status" value="1"/>
</dbReference>
<dbReference type="CDD" id="cd03702">
    <property type="entry name" value="IF2_mtIF2_II"/>
    <property type="match status" value="1"/>
</dbReference>
<feature type="compositionally biased region" description="Low complexity" evidence="12">
    <location>
        <begin position="222"/>
        <end position="233"/>
    </location>
</feature>
<evidence type="ECO:0000256" key="9">
    <source>
        <dbReference type="HAMAP-Rule" id="MF_00100"/>
    </source>
</evidence>
<dbReference type="HAMAP" id="MF_00100_B">
    <property type="entry name" value="IF_2_B"/>
    <property type="match status" value="1"/>
</dbReference>
<dbReference type="InterPro" id="IPR009000">
    <property type="entry name" value="Transl_B-barrel_sf"/>
</dbReference>
<reference evidence="14 15" key="1">
    <citation type="submission" date="2017-05" db="EMBL/GenBank/DDBJ databases">
        <title>Complete and WGS of Bordetella genogroups.</title>
        <authorList>
            <person name="Spilker T."/>
            <person name="LiPuma J."/>
        </authorList>
    </citation>
    <scope>NUCLEOTIDE SEQUENCE [LARGE SCALE GENOMIC DNA]</scope>
    <source>
        <strain evidence="14 15">AU9919</strain>
    </source>
</reference>
<dbReference type="Pfam" id="PF04760">
    <property type="entry name" value="IF2_N"/>
    <property type="match status" value="2"/>
</dbReference>
<comment type="similarity">
    <text evidence="2 9 10">Belongs to the TRAFAC class translation factor GTPase superfamily. Classic translation factor GTPase family. IF-2 subfamily.</text>
</comment>
<evidence type="ECO:0000256" key="5">
    <source>
        <dbReference type="ARBA" id="ARBA00022540"/>
    </source>
</evidence>
<dbReference type="InterPro" id="IPR000795">
    <property type="entry name" value="T_Tr_GTP-bd_dom"/>
</dbReference>
<comment type="caution">
    <text evidence="14">The sequence shown here is derived from an EMBL/GenBank/DDBJ whole genome shotgun (WGS) entry which is preliminary data.</text>
</comment>
<dbReference type="GO" id="GO:0005525">
    <property type="term" value="F:GTP binding"/>
    <property type="evidence" value="ECO:0007669"/>
    <property type="project" value="UniProtKB-KW"/>
</dbReference>
<dbReference type="Gene3D" id="2.40.30.10">
    <property type="entry name" value="Translation factors"/>
    <property type="match status" value="2"/>
</dbReference>
<evidence type="ECO:0000313" key="14">
    <source>
        <dbReference type="EMBL" id="OZI54268.1"/>
    </source>
</evidence>
<evidence type="ECO:0000256" key="3">
    <source>
        <dbReference type="ARBA" id="ARBA00020675"/>
    </source>
</evidence>
<dbReference type="Pfam" id="PF08364">
    <property type="entry name" value="IF2_assoc"/>
    <property type="match status" value="1"/>
</dbReference>
<accession>A0A261TX48</accession>
<dbReference type="InterPro" id="IPR000178">
    <property type="entry name" value="TF_IF2_bacterial-like"/>
</dbReference>
<evidence type="ECO:0000256" key="12">
    <source>
        <dbReference type="SAM" id="MobiDB-lite"/>
    </source>
</evidence>
<feature type="compositionally biased region" description="Basic and acidic residues" evidence="12">
    <location>
        <begin position="325"/>
        <end position="335"/>
    </location>
</feature>
<feature type="binding site" evidence="9">
    <location>
        <begin position="549"/>
        <end position="556"/>
    </location>
    <ligand>
        <name>GTP</name>
        <dbReference type="ChEBI" id="CHEBI:37565"/>
    </ligand>
</feature>
<keyword evidence="4 9" id="KW-0963">Cytoplasm</keyword>
<feature type="region of interest" description="Disordered" evidence="12">
    <location>
        <begin position="105"/>
        <end position="450"/>
    </location>
</feature>
<dbReference type="SUPFAM" id="SSF52156">
    <property type="entry name" value="Initiation factor IF2/eIF5b, domain 3"/>
    <property type="match status" value="1"/>
</dbReference>
<comment type="subcellular location">
    <subcellularLocation>
        <location evidence="1 9 11">Cytoplasm</location>
    </subcellularLocation>
</comment>
<organism evidence="14 15">
    <name type="scientific">Bordetella genomosp. 4</name>
    <dbReference type="NCBI Taxonomy" id="463044"/>
    <lineage>
        <taxon>Bacteria</taxon>
        <taxon>Pseudomonadati</taxon>
        <taxon>Pseudomonadota</taxon>
        <taxon>Betaproteobacteria</taxon>
        <taxon>Burkholderiales</taxon>
        <taxon>Alcaligenaceae</taxon>
        <taxon>Bordetella</taxon>
    </lineage>
</organism>
<comment type="function">
    <text evidence="9 10">One of the essential components for the initiation of protein synthesis. Protects formylmethionyl-tRNA from spontaneous hydrolysis and promotes its binding to the 30S ribosomal subunits. Also involved in the hydrolysis of GTP during the formation of the 70S ribosomal complex.</text>
</comment>
<proteinExistence type="inferred from homology"/>
<dbReference type="EMBL" id="NEVQ01000017">
    <property type="protein sequence ID" value="OZI54268.1"/>
    <property type="molecule type" value="Genomic_DNA"/>
</dbReference>
<feature type="compositionally biased region" description="Basic and acidic residues" evidence="12">
    <location>
        <begin position="207"/>
        <end position="218"/>
    </location>
</feature>
<dbReference type="CDD" id="cd01887">
    <property type="entry name" value="IF2_eIF5B"/>
    <property type="match status" value="1"/>
</dbReference>
<dbReference type="InterPro" id="IPR023115">
    <property type="entry name" value="TIF_IF2_dom3"/>
</dbReference>
<dbReference type="PROSITE" id="PS01176">
    <property type="entry name" value="IF2"/>
    <property type="match status" value="1"/>
</dbReference>
<dbReference type="FunFam" id="2.40.30.10:FF:000007">
    <property type="entry name" value="Translation initiation factor IF-2"/>
    <property type="match status" value="1"/>
</dbReference>
<gene>
    <name evidence="9" type="primary">infB</name>
    <name evidence="14" type="ORF">CAL20_17395</name>
</gene>
<keyword evidence="6 9" id="KW-0547">Nucleotide-binding</keyword>
<dbReference type="Gene3D" id="3.40.50.10050">
    <property type="entry name" value="Translation initiation factor IF- 2, domain 3"/>
    <property type="match status" value="1"/>
</dbReference>
<evidence type="ECO:0000313" key="15">
    <source>
        <dbReference type="Proteomes" id="UP000216885"/>
    </source>
</evidence>
<dbReference type="Pfam" id="PF11987">
    <property type="entry name" value="IF-2"/>
    <property type="match status" value="1"/>
</dbReference>
<dbReference type="CDD" id="cd03692">
    <property type="entry name" value="mtIF2_IVc"/>
    <property type="match status" value="1"/>
</dbReference>
<dbReference type="Gene3D" id="3.40.50.300">
    <property type="entry name" value="P-loop containing nucleotide triphosphate hydrolases"/>
    <property type="match status" value="1"/>
</dbReference>
<dbReference type="InterPro" id="IPR005225">
    <property type="entry name" value="Small_GTP-bd"/>
</dbReference>
<feature type="region of interest" description="G-domain" evidence="9">
    <location>
        <begin position="543"/>
        <end position="691"/>
    </location>
</feature>
<name>A0A261TX48_9BORD</name>
<dbReference type="Gene3D" id="3.30.56.50">
    <property type="entry name" value="Putative DNA-binding domain, N-terminal subdomain of bacterial translation initiation factor IF2"/>
    <property type="match status" value="1"/>
</dbReference>
<feature type="binding site" evidence="9">
    <location>
        <begin position="595"/>
        <end position="599"/>
    </location>
    <ligand>
        <name>GTP</name>
        <dbReference type="ChEBI" id="CHEBI:37565"/>
    </ligand>
</feature>
<evidence type="ECO:0000256" key="2">
    <source>
        <dbReference type="ARBA" id="ARBA00007733"/>
    </source>
</evidence>
<evidence type="ECO:0000256" key="10">
    <source>
        <dbReference type="RuleBase" id="RU000644"/>
    </source>
</evidence>
<dbReference type="InterPro" id="IPR009061">
    <property type="entry name" value="DNA-bd_dom_put_sf"/>
</dbReference>
<evidence type="ECO:0000256" key="7">
    <source>
        <dbReference type="ARBA" id="ARBA00022917"/>
    </source>
</evidence>
<keyword evidence="5 9" id="KW-0396">Initiation factor</keyword>
<dbReference type="RefSeq" id="WP_094838502.1">
    <property type="nucleotide sequence ID" value="NZ_NEVQ01000017.1"/>
</dbReference>
<keyword evidence="8 9" id="KW-0342">GTP-binding</keyword>
<evidence type="ECO:0000256" key="4">
    <source>
        <dbReference type="ARBA" id="ARBA00022490"/>
    </source>
</evidence>
<dbReference type="InterPro" id="IPR036925">
    <property type="entry name" value="TIF_IF2_dom3_sf"/>
</dbReference>
<dbReference type="FunFam" id="3.40.50.300:FF:000019">
    <property type="entry name" value="Translation initiation factor IF-2"/>
    <property type="match status" value="1"/>
</dbReference>
<dbReference type="Pfam" id="PF00009">
    <property type="entry name" value="GTP_EFTU"/>
    <property type="match status" value="1"/>
</dbReference>
<dbReference type="SUPFAM" id="SSF50447">
    <property type="entry name" value="Translation proteins"/>
    <property type="match status" value="2"/>
</dbReference>
<feature type="compositionally biased region" description="Low complexity" evidence="12">
    <location>
        <begin position="138"/>
        <end position="198"/>
    </location>
</feature>
<feature type="compositionally biased region" description="Low complexity" evidence="12">
    <location>
        <begin position="105"/>
        <end position="124"/>
    </location>
</feature>
<evidence type="ECO:0000256" key="8">
    <source>
        <dbReference type="ARBA" id="ARBA00023134"/>
    </source>
</evidence>
<dbReference type="FunFam" id="2.40.30.10:FF:000008">
    <property type="entry name" value="Translation initiation factor IF-2"/>
    <property type="match status" value="1"/>
</dbReference>
<feature type="compositionally biased region" description="Low complexity" evidence="12">
    <location>
        <begin position="245"/>
        <end position="259"/>
    </location>
</feature>
<dbReference type="InterPro" id="IPR027417">
    <property type="entry name" value="P-loop_NTPase"/>
</dbReference>
<dbReference type="NCBIfam" id="TIGR00231">
    <property type="entry name" value="small_GTP"/>
    <property type="match status" value="1"/>
</dbReference>
<feature type="compositionally biased region" description="Low complexity" evidence="12">
    <location>
        <begin position="272"/>
        <end position="304"/>
    </location>
</feature>
<dbReference type="InterPro" id="IPR013575">
    <property type="entry name" value="IF2_assoc_dom_bac"/>
</dbReference>
<protein>
    <recommendedName>
        <fullName evidence="3 9">Translation initiation factor IF-2</fullName>
    </recommendedName>
</protein>
<evidence type="ECO:0000256" key="11">
    <source>
        <dbReference type="RuleBase" id="RU000645"/>
    </source>
</evidence>
<feature type="binding site" evidence="9">
    <location>
        <begin position="649"/>
        <end position="652"/>
    </location>
    <ligand>
        <name>GTP</name>
        <dbReference type="ChEBI" id="CHEBI:37565"/>
    </ligand>
</feature>
<dbReference type="AlphaFoldDB" id="A0A261TX48"/>
<dbReference type="NCBIfam" id="TIGR00487">
    <property type="entry name" value="IF-2"/>
    <property type="match status" value="1"/>
</dbReference>
<dbReference type="FunFam" id="3.40.50.10050:FF:000001">
    <property type="entry name" value="Translation initiation factor IF-2"/>
    <property type="match status" value="1"/>
</dbReference>
<dbReference type="InterPro" id="IPR015760">
    <property type="entry name" value="TIF_IF2"/>
</dbReference>
<dbReference type="GO" id="GO:0005829">
    <property type="term" value="C:cytosol"/>
    <property type="evidence" value="ECO:0007669"/>
    <property type="project" value="TreeGrafter"/>
</dbReference>
<feature type="compositionally biased region" description="Gly residues" evidence="12">
    <location>
        <begin position="426"/>
        <end position="438"/>
    </location>
</feature>
<dbReference type="InterPro" id="IPR044145">
    <property type="entry name" value="IF2_II"/>
</dbReference>
<dbReference type="SUPFAM" id="SSF46955">
    <property type="entry name" value="Putative DNA-binding domain"/>
    <property type="match status" value="1"/>
</dbReference>
<dbReference type="InterPro" id="IPR004161">
    <property type="entry name" value="EFTu-like_2"/>
</dbReference>
<feature type="compositionally biased region" description="Pro residues" evidence="12">
    <location>
        <begin position="234"/>
        <end position="244"/>
    </location>
</feature>
<dbReference type="Proteomes" id="UP000216885">
    <property type="component" value="Unassembled WGS sequence"/>
</dbReference>
<keyword evidence="15" id="KW-1185">Reference proteome</keyword>
<evidence type="ECO:0000256" key="6">
    <source>
        <dbReference type="ARBA" id="ARBA00022741"/>
    </source>
</evidence>
<dbReference type="PANTHER" id="PTHR43381:SF5">
    <property type="entry name" value="TR-TYPE G DOMAIN-CONTAINING PROTEIN"/>
    <property type="match status" value="1"/>
</dbReference>
<dbReference type="GO" id="GO:0003743">
    <property type="term" value="F:translation initiation factor activity"/>
    <property type="evidence" value="ECO:0007669"/>
    <property type="project" value="UniProtKB-UniRule"/>
</dbReference>
<evidence type="ECO:0000256" key="1">
    <source>
        <dbReference type="ARBA" id="ARBA00004496"/>
    </source>
</evidence>
<dbReference type="Pfam" id="PF22042">
    <property type="entry name" value="EF-G_D2"/>
    <property type="match status" value="1"/>
</dbReference>
<dbReference type="SUPFAM" id="SSF52540">
    <property type="entry name" value="P-loop containing nucleoside triphosphate hydrolases"/>
    <property type="match status" value="1"/>
</dbReference>
<dbReference type="InterPro" id="IPR006847">
    <property type="entry name" value="IF2_N"/>
</dbReference>
<dbReference type="GO" id="GO:0003924">
    <property type="term" value="F:GTPase activity"/>
    <property type="evidence" value="ECO:0007669"/>
    <property type="project" value="UniProtKB-UniRule"/>
</dbReference>
<dbReference type="Pfam" id="PF03144">
    <property type="entry name" value="GTP_EFTU_D2"/>
    <property type="match status" value="1"/>
</dbReference>
<dbReference type="InterPro" id="IPR053905">
    <property type="entry name" value="EF-G-like_DII"/>
</dbReference>
<evidence type="ECO:0000259" key="13">
    <source>
        <dbReference type="PROSITE" id="PS51722"/>
    </source>
</evidence>